<comment type="catalytic activity">
    <reaction evidence="6">
        <text>precorrin-2 + NAD(+) = sirohydrochlorin + NADH + 2 H(+)</text>
        <dbReference type="Rhea" id="RHEA:15613"/>
        <dbReference type="ChEBI" id="CHEBI:15378"/>
        <dbReference type="ChEBI" id="CHEBI:57540"/>
        <dbReference type="ChEBI" id="CHEBI:57945"/>
        <dbReference type="ChEBI" id="CHEBI:58351"/>
        <dbReference type="ChEBI" id="CHEBI:58827"/>
        <dbReference type="EC" id="1.3.1.76"/>
    </reaction>
</comment>
<dbReference type="GO" id="GO:0004325">
    <property type="term" value="F:ferrochelatase activity"/>
    <property type="evidence" value="ECO:0007669"/>
    <property type="project" value="InterPro"/>
</dbReference>
<dbReference type="InterPro" id="IPR028161">
    <property type="entry name" value="Met8-like"/>
</dbReference>
<evidence type="ECO:0000256" key="4">
    <source>
        <dbReference type="ARBA" id="ARBA00023027"/>
    </source>
</evidence>
<evidence type="ECO:0000256" key="5">
    <source>
        <dbReference type="ARBA" id="ARBA00023244"/>
    </source>
</evidence>
<dbReference type="InterPro" id="IPR036291">
    <property type="entry name" value="NAD(P)-bd_dom_sf"/>
</dbReference>
<protein>
    <recommendedName>
        <fullName evidence="2">precorrin-2 dehydrogenase</fullName>
        <ecNumber evidence="2">1.3.1.76</ecNumber>
    </recommendedName>
</protein>
<reference evidence="7 8" key="1">
    <citation type="submission" date="2006-07" db="EMBL/GenBank/DDBJ databases">
        <title>Annotation of the draft genome assembly of Chlorobium ferroxidans DSM 13031.</title>
        <authorList>
            <consortium name="US DOE Joint Genome Institute (JGI-ORNL)"/>
            <person name="Larimer F."/>
            <person name="Land M."/>
            <person name="Hauser L."/>
        </authorList>
    </citation>
    <scope>NUCLEOTIDE SEQUENCE [LARGE SCALE GENOMIC DNA]</scope>
    <source>
        <strain evidence="7 8">DSM 13031</strain>
    </source>
</reference>
<organism evidence="7 8">
    <name type="scientific">Chlorobium ferrooxidans DSM 13031</name>
    <dbReference type="NCBI Taxonomy" id="377431"/>
    <lineage>
        <taxon>Bacteria</taxon>
        <taxon>Pseudomonadati</taxon>
        <taxon>Chlorobiota</taxon>
        <taxon>Chlorobiia</taxon>
        <taxon>Chlorobiales</taxon>
        <taxon>Chlorobiaceae</taxon>
        <taxon>Chlorobium/Pelodictyon group</taxon>
        <taxon>Chlorobium</taxon>
    </lineage>
</organism>
<comment type="caution">
    <text evidence="7">The sequence shown here is derived from an EMBL/GenBank/DDBJ whole genome shotgun (WGS) entry which is preliminary data.</text>
</comment>
<dbReference type="SUPFAM" id="SSF75615">
    <property type="entry name" value="Siroheme synthase middle domains-like"/>
    <property type="match status" value="1"/>
</dbReference>
<accession>Q0YP67</accession>
<sequence length="150" mass="16738">MNYVPITLKVENKQLLILGGGKAALEKVQMLQRFGFTVTVIGEEIDEEILQSGCTCHLRPFRSEDFEDVLLVYACFADREVNRAIKEEANARGILVNTPDDPELCDFITPALFIDGPMMVAVSSGGTDVRKAVAWRNRIKTYFSSHDPIS</sequence>
<gene>
    <name evidence="7" type="ORF">CferDRAFT_0113</name>
</gene>
<dbReference type="RefSeq" id="WP_006367310.1">
    <property type="nucleotide sequence ID" value="NZ_AASE01000033.1"/>
</dbReference>
<evidence type="ECO:0000256" key="6">
    <source>
        <dbReference type="ARBA" id="ARBA00047561"/>
    </source>
</evidence>
<dbReference type="AlphaFoldDB" id="Q0YP67"/>
<keyword evidence="5" id="KW-0627">Porphyrin biosynthesis</keyword>
<keyword evidence="4" id="KW-0520">NAD</keyword>
<keyword evidence="3" id="KW-0560">Oxidoreductase</keyword>
<keyword evidence="8" id="KW-1185">Reference proteome</keyword>
<proteinExistence type="predicted"/>
<dbReference type="PANTHER" id="PTHR35330:SF1">
    <property type="entry name" value="SIROHEME BIOSYNTHESIS PROTEIN MET8"/>
    <property type="match status" value="1"/>
</dbReference>
<dbReference type="Pfam" id="PF13241">
    <property type="entry name" value="NAD_binding_7"/>
    <property type="match status" value="1"/>
</dbReference>
<name>Q0YP67_9CHLB</name>
<evidence type="ECO:0000256" key="1">
    <source>
        <dbReference type="ARBA" id="ARBA00005010"/>
    </source>
</evidence>
<evidence type="ECO:0000313" key="7">
    <source>
        <dbReference type="EMBL" id="EAT58088.1"/>
    </source>
</evidence>
<dbReference type="PANTHER" id="PTHR35330">
    <property type="entry name" value="SIROHEME BIOSYNTHESIS PROTEIN MET8"/>
    <property type="match status" value="1"/>
</dbReference>
<dbReference type="InterPro" id="IPR006367">
    <property type="entry name" value="Sirohaem_synthase_N"/>
</dbReference>
<evidence type="ECO:0000256" key="3">
    <source>
        <dbReference type="ARBA" id="ARBA00023002"/>
    </source>
</evidence>
<dbReference type="EC" id="1.3.1.76" evidence="2"/>
<evidence type="ECO:0000256" key="2">
    <source>
        <dbReference type="ARBA" id="ARBA00012400"/>
    </source>
</evidence>
<dbReference type="GO" id="GO:0043115">
    <property type="term" value="F:precorrin-2 dehydrogenase activity"/>
    <property type="evidence" value="ECO:0007669"/>
    <property type="project" value="UniProtKB-EC"/>
</dbReference>
<reference evidence="7 8" key="2">
    <citation type="submission" date="2006-07" db="EMBL/GenBank/DDBJ databases">
        <title>Sequencing of the draft genome and assembly of Chlorobium ferroxidans DSM 13031.</title>
        <authorList>
            <consortium name="US DOE Joint Genome Institute (JGI-PGF)"/>
            <person name="Copeland A."/>
            <person name="Lucas S."/>
            <person name="Lapidus A."/>
            <person name="Barry K."/>
            <person name="Glavina del Rio T."/>
            <person name="Dalin E."/>
            <person name="Tice H."/>
            <person name="Bruce D."/>
            <person name="Pitluck S."/>
            <person name="Richardson P."/>
        </authorList>
    </citation>
    <scope>NUCLEOTIDE SEQUENCE [LARGE SCALE GENOMIC DNA]</scope>
    <source>
        <strain evidence="7 8">DSM 13031</strain>
    </source>
</reference>
<dbReference type="SUPFAM" id="SSF51735">
    <property type="entry name" value="NAD(P)-binding Rossmann-fold domains"/>
    <property type="match status" value="1"/>
</dbReference>
<dbReference type="EMBL" id="AASE01000033">
    <property type="protein sequence ID" value="EAT58088.1"/>
    <property type="molecule type" value="Genomic_DNA"/>
</dbReference>
<dbReference type="NCBIfam" id="TIGR01470">
    <property type="entry name" value="cysG_Nterm"/>
    <property type="match status" value="1"/>
</dbReference>
<comment type="pathway">
    <text evidence="1">Porphyrin-containing compound metabolism; siroheme biosynthesis; sirohydrochlorin from precorrin-2: step 1/1.</text>
</comment>
<dbReference type="UniPathway" id="UPA00262">
    <property type="reaction ID" value="UER00222"/>
</dbReference>
<dbReference type="OrthoDB" id="45564at2"/>
<dbReference type="Proteomes" id="UP000004162">
    <property type="component" value="Unassembled WGS sequence"/>
</dbReference>
<evidence type="ECO:0000313" key="8">
    <source>
        <dbReference type="Proteomes" id="UP000004162"/>
    </source>
</evidence>
<dbReference type="Gene3D" id="3.40.50.720">
    <property type="entry name" value="NAD(P)-binding Rossmann-like Domain"/>
    <property type="match status" value="1"/>
</dbReference>
<dbReference type="GO" id="GO:0019354">
    <property type="term" value="P:siroheme biosynthetic process"/>
    <property type="evidence" value="ECO:0007669"/>
    <property type="project" value="UniProtKB-UniPathway"/>
</dbReference>